<protein>
    <submittedName>
        <fullName evidence="15">Methyl-accepting chemotaxis protein</fullName>
    </submittedName>
</protein>
<dbReference type="PANTHER" id="PTHR32089:SF117">
    <property type="entry name" value="METHYL ACCEPTING SENSORY TRANSDUCER WITH CACHE_1 SMALL MOLECULE BINDING DOMAIN"/>
    <property type="match status" value="1"/>
</dbReference>
<keyword evidence="5 11" id="KW-0812">Transmembrane</keyword>
<dbReference type="CDD" id="cd12912">
    <property type="entry name" value="PDC2_MCP_like"/>
    <property type="match status" value="1"/>
</dbReference>
<dbReference type="CDD" id="cd12913">
    <property type="entry name" value="PDC1_MCP_like"/>
    <property type="match status" value="1"/>
</dbReference>
<dbReference type="Pfam" id="PF00015">
    <property type="entry name" value="MCPsignal"/>
    <property type="match status" value="1"/>
</dbReference>
<gene>
    <name evidence="15" type="ORF">PUN32_05700</name>
</gene>
<evidence type="ECO:0000313" key="15">
    <source>
        <dbReference type="EMBL" id="MDE1514504.1"/>
    </source>
</evidence>
<dbReference type="SMART" id="SM00283">
    <property type="entry name" value="MA"/>
    <property type="match status" value="1"/>
</dbReference>
<dbReference type="Pfam" id="PF00672">
    <property type="entry name" value="HAMP"/>
    <property type="match status" value="1"/>
</dbReference>
<evidence type="ECO:0000256" key="2">
    <source>
        <dbReference type="ARBA" id="ARBA00022475"/>
    </source>
</evidence>
<reference evidence="15 16" key="1">
    <citation type="submission" date="2023-02" db="EMBL/GenBank/DDBJ databases">
        <title>Vibrio intestini sp. nov., a close relative of Vibrio cholerae isolated from the intestine of Healthy Culter dabryi.</title>
        <authorList>
            <person name="Wu N."/>
        </authorList>
    </citation>
    <scope>NUCLEOTIDE SEQUENCE [LARGE SCALE GENOMIC DNA]</scope>
    <source>
        <strain evidence="15 16">DSL-7</strain>
    </source>
</reference>
<keyword evidence="6 11" id="KW-1133">Transmembrane helix</keyword>
<keyword evidence="8 10" id="KW-0807">Transducer</keyword>
<keyword evidence="2" id="KW-1003">Cell membrane</keyword>
<evidence type="ECO:0000256" key="9">
    <source>
        <dbReference type="ARBA" id="ARBA00029447"/>
    </source>
</evidence>
<dbReference type="InterPro" id="IPR004089">
    <property type="entry name" value="MCPsignal_dom"/>
</dbReference>
<evidence type="ECO:0000256" key="6">
    <source>
        <dbReference type="ARBA" id="ARBA00022989"/>
    </source>
</evidence>
<evidence type="ECO:0000256" key="11">
    <source>
        <dbReference type="SAM" id="Phobius"/>
    </source>
</evidence>
<comment type="caution">
    <text evidence="15">The sequence shown here is derived from an EMBL/GenBank/DDBJ whole genome shotgun (WGS) entry which is preliminary data.</text>
</comment>
<evidence type="ECO:0000256" key="4">
    <source>
        <dbReference type="ARBA" id="ARBA00022519"/>
    </source>
</evidence>
<dbReference type="Pfam" id="PF02743">
    <property type="entry name" value="dCache_1"/>
    <property type="match status" value="1"/>
</dbReference>
<accession>A0ABT5UYS0</accession>
<evidence type="ECO:0000256" key="10">
    <source>
        <dbReference type="PROSITE-ProRule" id="PRU00284"/>
    </source>
</evidence>
<organism evidence="15 16">
    <name type="scientific">Vibrio chanodichtyis</name>
    <dbReference type="NCBI Taxonomy" id="3027932"/>
    <lineage>
        <taxon>Bacteria</taxon>
        <taxon>Pseudomonadati</taxon>
        <taxon>Pseudomonadota</taxon>
        <taxon>Gammaproteobacteria</taxon>
        <taxon>Vibrionales</taxon>
        <taxon>Vibrionaceae</taxon>
        <taxon>Vibrio</taxon>
    </lineage>
</organism>
<keyword evidence="7 11" id="KW-0472">Membrane</keyword>
<dbReference type="RefSeq" id="WP_274722180.1">
    <property type="nucleotide sequence ID" value="NZ_JARBFT010000004.1"/>
</dbReference>
<evidence type="ECO:0000259" key="14">
    <source>
        <dbReference type="PROSITE" id="PS50885"/>
    </source>
</evidence>
<keyword evidence="3" id="KW-0145">Chemotaxis</keyword>
<dbReference type="Proteomes" id="UP001216189">
    <property type="component" value="Unassembled WGS sequence"/>
</dbReference>
<dbReference type="CDD" id="cd06225">
    <property type="entry name" value="HAMP"/>
    <property type="match status" value="1"/>
</dbReference>
<sequence>MKFSHKIVAASSLLLLIVLSLLSFQQQITVRSQVESFVNSSLIELVEGVKNTIEADLNSKKTLAQTTTEVVALDPDNREFVRQVLETPKLKQSYITVGVGYDSDGAVVENDDAWEVEADYEPRTRPWYLDAKQQRKLVVTEPYVDATTRQTIISIGAPLIDQRQFKGAIFFDVELTELADLVNSVNLFDAGYLFIVTKDGSTIAHPQTHFNGESFNRYLPGVKIQPGMQTIKHDGKTYLVNFTLIPEENWYIGAVIDESIAFATLTELRNSSIIYTLIGVVISILGLGMLIKILMKPLGVLNLAIQDVASGQGDLTQRLDTDTDQEFAQLASGFNTFTQTLQGQIQQLKAIGVEIMHGTEQTVAGAQESAHAVTQQLQELEQLATAMHEMAVTATEVANNAQGAATAANEADQASLEGSQVVGETTRSIDTLSARIEQAVEEVKGLEVATSNIETILKVINDIADQTNLLALNAAIEAARAGESGRGFAVVADEVRTLAQRTQQSTTEIRSMIEQLQSGANAVSVAMNESKYTADDAVQKAQHANQSLQNIRSAIQRISDMNMQIASAAEEQSLVAEEINSNTVKIKDLSTKVADAAAASSIAMEVQTENVREQDRLLNKFIV</sequence>
<dbReference type="SUPFAM" id="SSF103190">
    <property type="entry name" value="Sensory domain-like"/>
    <property type="match status" value="1"/>
</dbReference>
<feature type="domain" description="T-SNARE coiled-coil homology" evidence="13">
    <location>
        <begin position="538"/>
        <end position="583"/>
    </location>
</feature>
<proteinExistence type="inferred from homology"/>
<keyword evidence="4" id="KW-0997">Cell inner membrane</keyword>
<dbReference type="InterPro" id="IPR033479">
    <property type="entry name" value="dCache_1"/>
</dbReference>
<evidence type="ECO:0000256" key="8">
    <source>
        <dbReference type="ARBA" id="ARBA00023224"/>
    </source>
</evidence>
<evidence type="ECO:0000256" key="3">
    <source>
        <dbReference type="ARBA" id="ARBA00022500"/>
    </source>
</evidence>
<dbReference type="EMBL" id="JARBFT010000004">
    <property type="protein sequence ID" value="MDE1514504.1"/>
    <property type="molecule type" value="Genomic_DNA"/>
</dbReference>
<evidence type="ECO:0000259" key="13">
    <source>
        <dbReference type="PROSITE" id="PS50192"/>
    </source>
</evidence>
<feature type="domain" description="HAMP" evidence="14">
    <location>
        <begin position="292"/>
        <end position="346"/>
    </location>
</feature>
<dbReference type="SMART" id="SM00304">
    <property type="entry name" value="HAMP"/>
    <property type="match status" value="2"/>
</dbReference>
<evidence type="ECO:0000256" key="5">
    <source>
        <dbReference type="ARBA" id="ARBA00022692"/>
    </source>
</evidence>
<dbReference type="PROSITE" id="PS50111">
    <property type="entry name" value="CHEMOTAXIS_TRANSDUC_2"/>
    <property type="match status" value="1"/>
</dbReference>
<dbReference type="InterPro" id="IPR029151">
    <property type="entry name" value="Sensor-like_sf"/>
</dbReference>
<evidence type="ECO:0000256" key="7">
    <source>
        <dbReference type="ARBA" id="ARBA00023136"/>
    </source>
</evidence>
<evidence type="ECO:0000256" key="1">
    <source>
        <dbReference type="ARBA" id="ARBA00004429"/>
    </source>
</evidence>
<dbReference type="InterPro" id="IPR003660">
    <property type="entry name" value="HAMP_dom"/>
</dbReference>
<dbReference type="InterPro" id="IPR000727">
    <property type="entry name" value="T_SNARE_dom"/>
</dbReference>
<feature type="transmembrane region" description="Helical" evidence="11">
    <location>
        <begin position="273"/>
        <end position="295"/>
    </location>
</feature>
<dbReference type="Gene3D" id="1.10.287.950">
    <property type="entry name" value="Methyl-accepting chemotaxis protein"/>
    <property type="match status" value="1"/>
</dbReference>
<feature type="domain" description="Methyl-accepting transducer" evidence="12">
    <location>
        <begin position="351"/>
        <end position="587"/>
    </location>
</feature>
<keyword evidence="16" id="KW-1185">Reference proteome</keyword>
<comment type="subcellular location">
    <subcellularLocation>
        <location evidence="1">Cell inner membrane</location>
        <topology evidence="1">Multi-pass membrane protein</topology>
    </subcellularLocation>
</comment>
<comment type="similarity">
    <text evidence="9">Belongs to the methyl-accepting chemotaxis (MCP) protein family.</text>
</comment>
<dbReference type="Gene3D" id="3.30.450.20">
    <property type="entry name" value="PAS domain"/>
    <property type="match status" value="2"/>
</dbReference>
<evidence type="ECO:0000259" key="12">
    <source>
        <dbReference type="PROSITE" id="PS50111"/>
    </source>
</evidence>
<evidence type="ECO:0000313" key="16">
    <source>
        <dbReference type="Proteomes" id="UP001216189"/>
    </source>
</evidence>
<dbReference type="PROSITE" id="PS50885">
    <property type="entry name" value="HAMP"/>
    <property type="match status" value="1"/>
</dbReference>
<dbReference type="PANTHER" id="PTHR32089">
    <property type="entry name" value="METHYL-ACCEPTING CHEMOTAXIS PROTEIN MCPB"/>
    <property type="match status" value="1"/>
</dbReference>
<dbReference type="PROSITE" id="PS50192">
    <property type="entry name" value="T_SNARE"/>
    <property type="match status" value="1"/>
</dbReference>
<name>A0ABT5UYS0_9VIBR</name>
<dbReference type="CDD" id="cd11386">
    <property type="entry name" value="MCP_signal"/>
    <property type="match status" value="1"/>
</dbReference>
<dbReference type="SUPFAM" id="SSF58104">
    <property type="entry name" value="Methyl-accepting chemotaxis protein (MCP) signaling domain"/>
    <property type="match status" value="1"/>
</dbReference>